<keyword evidence="4" id="KW-0547">Nucleotide-binding</keyword>
<dbReference type="GO" id="GO:0005524">
    <property type="term" value="F:ATP binding"/>
    <property type="evidence" value="ECO:0007669"/>
    <property type="project" value="UniProtKB-KW"/>
</dbReference>
<evidence type="ECO:0000313" key="7">
    <source>
        <dbReference type="EMBL" id="OGY42846.1"/>
    </source>
</evidence>
<dbReference type="GO" id="GO:0005737">
    <property type="term" value="C:cytoplasm"/>
    <property type="evidence" value="ECO:0007669"/>
    <property type="project" value="UniProtKB-SubCell"/>
</dbReference>
<dbReference type="FunFam" id="3.30.300.160:FF:000002">
    <property type="entry name" value="Type II secretion system protein E"/>
    <property type="match status" value="1"/>
</dbReference>
<comment type="similarity">
    <text evidence="2">Belongs to the GSP E family.</text>
</comment>
<keyword evidence="3" id="KW-0963">Cytoplasm</keyword>
<dbReference type="Gene3D" id="3.30.300.160">
    <property type="entry name" value="Type II secretion system, protein E, N-terminal domain"/>
    <property type="match status" value="1"/>
</dbReference>
<dbReference type="GO" id="GO:0005886">
    <property type="term" value="C:plasma membrane"/>
    <property type="evidence" value="ECO:0007669"/>
    <property type="project" value="TreeGrafter"/>
</dbReference>
<dbReference type="CDD" id="cd01129">
    <property type="entry name" value="PulE-GspE-like"/>
    <property type="match status" value="1"/>
</dbReference>
<dbReference type="InterPro" id="IPR001482">
    <property type="entry name" value="T2SS/T4SS_dom"/>
</dbReference>
<dbReference type="EMBL" id="MHIA01000005">
    <property type="protein sequence ID" value="OGY42846.1"/>
    <property type="molecule type" value="Genomic_DNA"/>
</dbReference>
<dbReference type="Gene3D" id="3.40.50.300">
    <property type="entry name" value="P-loop containing nucleotide triphosphate hydrolases"/>
    <property type="match status" value="1"/>
</dbReference>
<dbReference type="NCBIfam" id="TIGR02538">
    <property type="entry name" value="type_IV_pilB"/>
    <property type="match status" value="1"/>
</dbReference>
<dbReference type="FunFam" id="3.40.50.300:FF:000398">
    <property type="entry name" value="Type IV pilus assembly ATPase PilB"/>
    <property type="match status" value="1"/>
</dbReference>
<dbReference type="Proteomes" id="UP000176260">
    <property type="component" value="Unassembled WGS sequence"/>
</dbReference>
<comment type="subcellular location">
    <subcellularLocation>
        <location evidence="1">Cytoplasm</location>
    </subcellularLocation>
</comment>
<dbReference type="SUPFAM" id="SSF52540">
    <property type="entry name" value="P-loop containing nucleoside triphosphate hydrolases"/>
    <property type="match status" value="1"/>
</dbReference>
<name>A0A1G1XT95_9BACT</name>
<dbReference type="FunFam" id="3.30.450.90:FF:000001">
    <property type="entry name" value="Type II secretion system ATPase GspE"/>
    <property type="match status" value="1"/>
</dbReference>
<dbReference type="InterPro" id="IPR013374">
    <property type="entry name" value="ATPase_typ4_pilus-assembl_PilB"/>
</dbReference>
<comment type="caution">
    <text evidence="7">The sequence shown here is derived from an EMBL/GenBank/DDBJ whole genome shotgun (WGS) entry which is preliminary data.</text>
</comment>
<accession>A0A1G1XT95</accession>
<keyword evidence="5" id="KW-0067">ATP-binding</keyword>
<evidence type="ECO:0000256" key="2">
    <source>
        <dbReference type="ARBA" id="ARBA00006611"/>
    </source>
</evidence>
<gene>
    <name evidence="7" type="ORF">A2Y67_00060</name>
</gene>
<dbReference type="GO" id="GO:0009297">
    <property type="term" value="P:pilus assembly"/>
    <property type="evidence" value="ECO:0007669"/>
    <property type="project" value="InterPro"/>
</dbReference>
<organism evidence="7 8">
    <name type="scientific">Candidatus Buchananbacteria bacterium RBG_13_39_9</name>
    <dbReference type="NCBI Taxonomy" id="1797531"/>
    <lineage>
        <taxon>Bacteria</taxon>
        <taxon>Candidatus Buchananiibacteriota</taxon>
    </lineage>
</organism>
<dbReference type="PANTHER" id="PTHR30258">
    <property type="entry name" value="TYPE II SECRETION SYSTEM PROTEIN GSPE-RELATED"/>
    <property type="match status" value="1"/>
</dbReference>
<dbReference type="PROSITE" id="PS00662">
    <property type="entry name" value="T2SP_E"/>
    <property type="match status" value="1"/>
</dbReference>
<dbReference type="InterPro" id="IPR037257">
    <property type="entry name" value="T2SS_E_N_sf"/>
</dbReference>
<evidence type="ECO:0000259" key="6">
    <source>
        <dbReference type="PROSITE" id="PS00662"/>
    </source>
</evidence>
<protein>
    <submittedName>
        <fullName evidence="7">Type IV-A pilus assembly ATPase PilB</fullName>
    </submittedName>
</protein>
<evidence type="ECO:0000256" key="5">
    <source>
        <dbReference type="ARBA" id="ARBA00022840"/>
    </source>
</evidence>
<dbReference type="Gene3D" id="3.30.450.90">
    <property type="match status" value="1"/>
</dbReference>
<evidence type="ECO:0000256" key="4">
    <source>
        <dbReference type="ARBA" id="ARBA00022741"/>
    </source>
</evidence>
<dbReference type="GO" id="GO:0016887">
    <property type="term" value="F:ATP hydrolysis activity"/>
    <property type="evidence" value="ECO:0007669"/>
    <property type="project" value="InterPro"/>
</dbReference>
<evidence type="ECO:0000313" key="8">
    <source>
        <dbReference type="Proteomes" id="UP000176260"/>
    </source>
</evidence>
<dbReference type="Pfam" id="PF00437">
    <property type="entry name" value="T2SSE"/>
    <property type="match status" value="1"/>
</dbReference>
<dbReference type="AlphaFoldDB" id="A0A1G1XT95"/>
<evidence type="ECO:0000256" key="1">
    <source>
        <dbReference type="ARBA" id="ARBA00004496"/>
    </source>
</evidence>
<dbReference type="InterPro" id="IPR027417">
    <property type="entry name" value="P-loop_NTPase"/>
</dbReference>
<dbReference type="PANTHER" id="PTHR30258:SF1">
    <property type="entry name" value="PROTEIN TRANSPORT PROTEIN HOFB HOMOLOG"/>
    <property type="match status" value="1"/>
</dbReference>
<evidence type="ECO:0000256" key="3">
    <source>
        <dbReference type="ARBA" id="ARBA00022490"/>
    </source>
</evidence>
<sequence length="575" mass="63502">MAGEDKVKKGPIKLGELLVKENMITPAQLTQALGEQKKTGGRLGEILTKQGHITDEQLAEFLSKQYGVPCINIKDFEITPDVINLIPKDLAVKHVCIPINRAGSTLIVAIADPMNINAVDDLKFASNYGIDLVVASEQSIRESIDKYYDSEDSLAKAASEFEDEGIEISTGDEEEQVNLEELRNASEEAPVVRLVNAILTDAIKRNASDIHVEPYEKSFRVRYRIDGVLYEVMKPQMKLRQAITSRIKIMAKLDIAERRLPQDGRIKMKIGKGQEMDYRVSVYPTLFGEKVVLRLLDKSNLQLDMTKLGFEEKQLADFKVAIHRPFGMVLVTGPTGSGKTTTLYSALSELNQTTENISTAEDPVEFNLPGINQGQMNEAIGLNFAASLRSFLRQDPDIIMVGEIRDFETAEIAVKAALTGHMVLSTLHTNDAPSTINRLLNMGIEPFLVSSSLNLIVAQRLARKVCNGCAEIIELPRQALLDAQVAADQVDEFKPRKGKGCHNCNDTGYRGRVALYEVMAVGPEIQEFILNGASAAEIKRESIRLGMKTMRQSGLSKLKEGITTIEEVIRATAAD</sequence>
<dbReference type="SUPFAM" id="SSF160246">
    <property type="entry name" value="EspE N-terminal domain-like"/>
    <property type="match status" value="1"/>
</dbReference>
<feature type="domain" description="Bacterial type II secretion system protein E" evidence="6">
    <location>
        <begin position="392"/>
        <end position="406"/>
    </location>
</feature>
<dbReference type="Pfam" id="PF05157">
    <property type="entry name" value="MshEN"/>
    <property type="match status" value="1"/>
</dbReference>
<reference evidence="7 8" key="1">
    <citation type="journal article" date="2016" name="Nat. Commun.">
        <title>Thousands of microbial genomes shed light on interconnected biogeochemical processes in an aquifer system.</title>
        <authorList>
            <person name="Anantharaman K."/>
            <person name="Brown C.T."/>
            <person name="Hug L.A."/>
            <person name="Sharon I."/>
            <person name="Castelle C.J."/>
            <person name="Probst A.J."/>
            <person name="Thomas B.C."/>
            <person name="Singh A."/>
            <person name="Wilkins M.J."/>
            <person name="Karaoz U."/>
            <person name="Brodie E.L."/>
            <person name="Williams K.H."/>
            <person name="Hubbard S.S."/>
            <person name="Banfield J.F."/>
        </authorList>
    </citation>
    <scope>NUCLEOTIDE SEQUENCE [LARGE SCALE GENOMIC DNA]</scope>
</reference>
<proteinExistence type="inferred from homology"/>
<dbReference type="InterPro" id="IPR007831">
    <property type="entry name" value="T2SS_GspE_N"/>
</dbReference>